<evidence type="ECO:0000313" key="1">
    <source>
        <dbReference type="EMBL" id="RBO84462.1"/>
    </source>
</evidence>
<dbReference type="GeneID" id="80346279"/>
<dbReference type="OrthoDB" id="4547613at2"/>
<organism evidence="1 2">
    <name type="scientific">Nocardia puris</name>
    <dbReference type="NCBI Taxonomy" id="208602"/>
    <lineage>
        <taxon>Bacteria</taxon>
        <taxon>Bacillati</taxon>
        <taxon>Actinomycetota</taxon>
        <taxon>Actinomycetes</taxon>
        <taxon>Mycobacteriales</taxon>
        <taxon>Nocardiaceae</taxon>
        <taxon>Nocardia</taxon>
    </lineage>
</organism>
<sequence>MDNTVLTARLDESYTVIGTSECVHRIREVTFQVTCVDDCIHSEGRICTECAPSWQLDYEFDEPFPFERVARVTVRDLLDAGHVRVGDRLASPDSEVTAVITGCGGLMLPDGRIFTNPSAAANAVGGNRNE</sequence>
<comment type="caution">
    <text evidence="1">The sequence shown here is derived from an EMBL/GenBank/DDBJ whole genome shotgun (WGS) entry which is preliminary data.</text>
</comment>
<dbReference type="AlphaFoldDB" id="A0A366D319"/>
<evidence type="ECO:0000313" key="2">
    <source>
        <dbReference type="Proteomes" id="UP000252586"/>
    </source>
</evidence>
<keyword evidence="2" id="KW-1185">Reference proteome</keyword>
<name>A0A366D319_9NOCA</name>
<gene>
    <name evidence="1" type="ORF">DFR74_11623</name>
</gene>
<dbReference type="Proteomes" id="UP000252586">
    <property type="component" value="Unassembled WGS sequence"/>
</dbReference>
<accession>A0A366D319</accession>
<dbReference type="EMBL" id="QNRE01000016">
    <property type="protein sequence ID" value="RBO84462.1"/>
    <property type="molecule type" value="Genomic_DNA"/>
</dbReference>
<proteinExistence type="predicted"/>
<protein>
    <submittedName>
        <fullName evidence="1">Uncharacterized protein</fullName>
    </submittedName>
</protein>
<dbReference type="RefSeq" id="WP_043736124.1">
    <property type="nucleotide sequence ID" value="NZ_QNRE01000016.1"/>
</dbReference>
<reference evidence="1 2" key="1">
    <citation type="submission" date="2018-06" db="EMBL/GenBank/DDBJ databases">
        <title>Genomic Encyclopedia of Type Strains, Phase IV (KMG-IV): sequencing the most valuable type-strain genomes for metagenomic binning, comparative biology and taxonomic classification.</title>
        <authorList>
            <person name="Goeker M."/>
        </authorList>
    </citation>
    <scope>NUCLEOTIDE SEQUENCE [LARGE SCALE GENOMIC DNA]</scope>
    <source>
        <strain evidence="1 2">DSM 44599</strain>
    </source>
</reference>